<keyword evidence="6" id="KW-0067">ATP-binding</keyword>
<reference evidence="9 10" key="1">
    <citation type="journal article" date="2019" name="Int. J. Syst. Evol. Microbiol.">
        <title>The Global Catalogue of Microorganisms (GCM) 10K type strain sequencing project: providing services to taxonomists for standard genome sequencing and annotation.</title>
        <authorList>
            <consortium name="The Broad Institute Genomics Platform"/>
            <consortium name="The Broad Institute Genome Sequencing Center for Infectious Disease"/>
            <person name="Wu L."/>
            <person name="Ma J."/>
        </authorList>
    </citation>
    <scope>NUCLEOTIDE SEQUENCE [LARGE SCALE GENOMIC DNA]</scope>
    <source>
        <strain evidence="9 10">JCM 6307</strain>
    </source>
</reference>
<dbReference type="InterPro" id="IPR011009">
    <property type="entry name" value="Kinase-like_dom_sf"/>
</dbReference>
<evidence type="ECO:0000259" key="8">
    <source>
        <dbReference type="PROSITE" id="PS50011"/>
    </source>
</evidence>
<evidence type="ECO:0000256" key="6">
    <source>
        <dbReference type="ARBA" id="ARBA00022840"/>
    </source>
</evidence>
<evidence type="ECO:0000256" key="5">
    <source>
        <dbReference type="ARBA" id="ARBA00022777"/>
    </source>
</evidence>
<dbReference type="Gene3D" id="3.30.200.20">
    <property type="entry name" value="Phosphorylase Kinase, domain 1"/>
    <property type="match status" value="1"/>
</dbReference>
<evidence type="ECO:0000256" key="3">
    <source>
        <dbReference type="ARBA" id="ARBA00022679"/>
    </source>
</evidence>
<dbReference type="PROSITE" id="PS00108">
    <property type="entry name" value="PROTEIN_KINASE_ST"/>
    <property type="match status" value="1"/>
</dbReference>
<dbReference type="Pfam" id="PF00069">
    <property type="entry name" value="Pkinase"/>
    <property type="match status" value="1"/>
</dbReference>
<dbReference type="SUPFAM" id="SSF56112">
    <property type="entry name" value="Protein kinase-like (PK-like)"/>
    <property type="match status" value="1"/>
</dbReference>
<dbReference type="InterPro" id="IPR000719">
    <property type="entry name" value="Prot_kinase_dom"/>
</dbReference>
<dbReference type="SMART" id="SM00220">
    <property type="entry name" value="S_TKc"/>
    <property type="match status" value="1"/>
</dbReference>
<proteinExistence type="predicted"/>
<gene>
    <name evidence="9" type="ORF">GCM10010406_45540</name>
</gene>
<accession>A0ABN3MLC2</accession>
<keyword evidence="10" id="KW-1185">Reference proteome</keyword>
<dbReference type="PROSITE" id="PS50011">
    <property type="entry name" value="PROTEIN_KINASE_DOM"/>
    <property type="match status" value="1"/>
</dbReference>
<protein>
    <recommendedName>
        <fullName evidence="1">non-specific serine/threonine protein kinase</fullName>
        <ecNumber evidence="1">2.7.11.1</ecNumber>
    </recommendedName>
</protein>
<keyword evidence="3" id="KW-0808">Transferase</keyword>
<comment type="caution">
    <text evidence="9">The sequence shown here is derived from an EMBL/GenBank/DDBJ whole genome shotgun (WGS) entry which is preliminary data.</text>
</comment>
<keyword evidence="2" id="KW-0723">Serine/threonine-protein kinase</keyword>
<dbReference type="Proteomes" id="UP001501358">
    <property type="component" value="Unassembled WGS sequence"/>
</dbReference>
<dbReference type="PANTHER" id="PTHR43289">
    <property type="entry name" value="MITOGEN-ACTIVATED PROTEIN KINASE KINASE KINASE 20-RELATED"/>
    <property type="match status" value="1"/>
</dbReference>
<dbReference type="InterPro" id="IPR008271">
    <property type="entry name" value="Ser/Thr_kinase_AS"/>
</dbReference>
<keyword evidence="5" id="KW-0418">Kinase</keyword>
<dbReference type="RefSeq" id="WP_344385126.1">
    <property type="nucleotide sequence ID" value="NZ_BAAATA010000034.1"/>
</dbReference>
<keyword evidence="4" id="KW-0547">Nucleotide-binding</keyword>
<evidence type="ECO:0000256" key="1">
    <source>
        <dbReference type="ARBA" id="ARBA00012513"/>
    </source>
</evidence>
<dbReference type="PANTHER" id="PTHR43289:SF6">
    <property type="entry name" value="SERINE_THREONINE-PROTEIN KINASE NEKL-3"/>
    <property type="match status" value="1"/>
</dbReference>
<evidence type="ECO:0000313" key="9">
    <source>
        <dbReference type="EMBL" id="GAA2503841.1"/>
    </source>
</evidence>
<evidence type="ECO:0000256" key="4">
    <source>
        <dbReference type="ARBA" id="ARBA00022741"/>
    </source>
</evidence>
<dbReference type="Gene3D" id="1.10.510.10">
    <property type="entry name" value="Transferase(Phosphotransferase) domain 1"/>
    <property type="match status" value="1"/>
</dbReference>
<organism evidence="9 10">
    <name type="scientific">Streptomyces thermolineatus</name>
    <dbReference type="NCBI Taxonomy" id="44033"/>
    <lineage>
        <taxon>Bacteria</taxon>
        <taxon>Bacillati</taxon>
        <taxon>Actinomycetota</taxon>
        <taxon>Actinomycetes</taxon>
        <taxon>Kitasatosporales</taxon>
        <taxon>Streptomycetaceae</taxon>
        <taxon>Streptomyces</taxon>
    </lineage>
</organism>
<evidence type="ECO:0000313" key="10">
    <source>
        <dbReference type="Proteomes" id="UP001501358"/>
    </source>
</evidence>
<sequence length="310" mass="33518">MEPGAVLGNRYRLDVPLGRGTTTEVWQGRDLVLERPVAVKTVRTALLMSGADPEPLMRRLRREARAVARLDHPNIAAVHDAGATDGTCWMVVQLVTGGSLDHLLDERGAFPVQAAAATAAQLFAGLACAHEVGLVHRDLKPANIMVRRDGLVKILDFGLAKLIGGDTAATLTTAGENLGNPLYASPELLVGAPDLDGRSDLYAVGCLLHHMLAGSPPFPPDGPVRLLRHHLREPPPLLYDLGVDVDDDLQKLILDLLAKDRADRPATAAEAYARLGPFLPVTETGPRALEREPPEDPRRPFRHPLAPYPW</sequence>
<feature type="region of interest" description="Disordered" evidence="7">
    <location>
        <begin position="282"/>
        <end position="310"/>
    </location>
</feature>
<evidence type="ECO:0000256" key="2">
    <source>
        <dbReference type="ARBA" id="ARBA00022527"/>
    </source>
</evidence>
<dbReference type="EC" id="2.7.11.1" evidence="1"/>
<name>A0ABN3MLC2_9ACTN</name>
<feature type="domain" description="Protein kinase" evidence="8">
    <location>
        <begin position="11"/>
        <end position="279"/>
    </location>
</feature>
<dbReference type="EMBL" id="BAAATA010000034">
    <property type="protein sequence ID" value="GAA2503841.1"/>
    <property type="molecule type" value="Genomic_DNA"/>
</dbReference>
<feature type="compositionally biased region" description="Basic and acidic residues" evidence="7">
    <location>
        <begin position="288"/>
        <end position="299"/>
    </location>
</feature>
<dbReference type="CDD" id="cd14014">
    <property type="entry name" value="STKc_PknB_like"/>
    <property type="match status" value="1"/>
</dbReference>
<evidence type="ECO:0000256" key="7">
    <source>
        <dbReference type="SAM" id="MobiDB-lite"/>
    </source>
</evidence>